<dbReference type="InterPro" id="IPR011250">
    <property type="entry name" value="OMP/PagP_B-barrel"/>
</dbReference>
<evidence type="ECO:0008006" key="4">
    <source>
        <dbReference type="Google" id="ProtNLM"/>
    </source>
</evidence>
<dbReference type="EMBL" id="JACHVA010000076">
    <property type="protein sequence ID" value="MBC2601789.1"/>
    <property type="molecule type" value="Genomic_DNA"/>
</dbReference>
<reference evidence="2 3" key="1">
    <citation type="submission" date="2020-07" db="EMBL/GenBank/DDBJ databases">
        <authorList>
            <person name="Feng X."/>
        </authorList>
    </citation>
    <scope>NUCLEOTIDE SEQUENCE [LARGE SCALE GENOMIC DNA]</scope>
    <source>
        <strain evidence="2 3">JCM14086</strain>
    </source>
</reference>
<feature type="chain" id="PRO_5031373458" description="Outer membrane protein beta-barrel domain-containing protein" evidence="1">
    <location>
        <begin position="20"/>
        <end position="214"/>
    </location>
</feature>
<dbReference type="AlphaFoldDB" id="A0A7X1E489"/>
<name>A0A7X1E489_9BACT</name>
<dbReference type="SUPFAM" id="SSF56925">
    <property type="entry name" value="OMPA-like"/>
    <property type="match status" value="1"/>
</dbReference>
<sequence length="214" mass="23820">MKTPLCLLFLSTSLLPVTAQEYMGMESYEEEPETRLFGSIASPVVFPDGDDWDYSAGIEGRLGITLGRGLRIYGLLGYSYWYTEGDAWIDGFDSEGVEGDAGVFSVGGGIEYMVEINPSHSFSFGANYQYQYVDSHVDYNFSTPFLIEREKIHIDDASAVYAGVDYYFHYNPSVALSFGLGYLFNIDTAGVSFQGEHVKDTKFEGFTLRVGAEF</sequence>
<dbReference type="Gene3D" id="2.40.160.20">
    <property type="match status" value="1"/>
</dbReference>
<gene>
    <name evidence="2" type="ORF">H5P30_08365</name>
</gene>
<accession>A0A7X1E489</accession>
<evidence type="ECO:0000256" key="1">
    <source>
        <dbReference type="SAM" id="SignalP"/>
    </source>
</evidence>
<keyword evidence="3" id="KW-1185">Reference proteome</keyword>
<evidence type="ECO:0000313" key="2">
    <source>
        <dbReference type="EMBL" id="MBC2601789.1"/>
    </source>
</evidence>
<proteinExistence type="predicted"/>
<feature type="signal peptide" evidence="1">
    <location>
        <begin position="1"/>
        <end position="19"/>
    </location>
</feature>
<protein>
    <recommendedName>
        <fullName evidence="4">Outer membrane protein beta-barrel domain-containing protein</fullName>
    </recommendedName>
</protein>
<dbReference type="Proteomes" id="UP000525652">
    <property type="component" value="Unassembled WGS sequence"/>
</dbReference>
<evidence type="ECO:0000313" key="3">
    <source>
        <dbReference type="Proteomes" id="UP000525652"/>
    </source>
</evidence>
<organism evidence="2 3">
    <name type="scientific">Puniceicoccus vermicola</name>
    <dbReference type="NCBI Taxonomy" id="388746"/>
    <lineage>
        <taxon>Bacteria</taxon>
        <taxon>Pseudomonadati</taxon>
        <taxon>Verrucomicrobiota</taxon>
        <taxon>Opitutia</taxon>
        <taxon>Puniceicoccales</taxon>
        <taxon>Puniceicoccaceae</taxon>
        <taxon>Puniceicoccus</taxon>
    </lineage>
</organism>
<keyword evidence="1" id="KW-0732">Signal</keyword>
<comment type="caution">
    <text evidence="2">The sequence shown here is derived from an EMBL/GenBank/DDBJ whole genome shotgun (WGS) entry which is preliminary data.</text>
</comment>
<dbReference type="RefSeq" id="WP_185692496.1">
    <property type="nucleotide sequence ID" value="NZ_JACHVA010000076.1"/>
</dbReference>